<dbReference type="AlphaFoldDB" id="A0A6J2YUL5"/>
<dbReference type="InterPro" id="IPR028184">
    <property type="entry name" value="VGLL4"/>
</dbReference>
<dbReference type="CTD" id="39521"/>
<feature type="region of interest" description="Disordered" evidence="1">
    <location>
        <begin position="204"/>
        <end position="231"/>
    </location>
</feature>
<sequence>MYEQDIANMEVPYFVKELLELSLTMRRKCLKEYQSKNSNCLWQPWIDRDEPNKQNKQTTKWKRDRRRLLPEYSRKSDPKVPEILGIEPSSPEASISNGTSSLGNVNGFQLKKDADASADAPLDMSVRQRGLPPSYAQTMSNPGYRSSYKSDYKTIVIYNGVPPLPKVKEELPAGISMCEPDIEEHFRRSLGNDYHTLFQNNGAAAKEEEPPAKPPPSPPAPKTTSNVIEFMDDAGLSVDDHFAKALGDTWKKLNQKEEQLKSRESENNLLSAKN</sequence>
<feature type="compositionally biased region" description="Basic and acidic residues" evidence="1">
    <location>
        <begin position="67"/>
        <end position="80"/>
    </location>
</feature>
<keyword evidence="2" id="KW-1185">Reference proteome</keyword>
<feature type="compositionally biased region" description="Polar residues" evidence="1">
    <location>
        <begin position="91"/>
        <end position="100"/>
    </location>
</feature>
<protein>
    <submittedName>
        <fullName evidence="3">Uncharacterized protein LOC115890779 isoform X2</fullName>
    </submittedName>
</protein>
<dbReference type="OrthoDB" id="10040691at2759"/>
<dbReference type="RefSeq" id="XP_030766974.1">
    <property type="nucleotide sequence ID" value="XM_030911114.1"/>
</dbReference>
<dbReference type="Proteomes" id="UP000504635">
    <property type="component" value="Unplaced"/>
</dbReference>
<proteinExistence type="predicted"/>
<dbReference type="GO" id="GO:0001223">
    <property type="term" value="F:transcription coactivator binding"/>
    <property type="evidence" value="ECO:0007669"/>
    <property type="project" value="TreeGrafter"/>
</dbReference>
<dbReference type="PANTHER" id="PTHR17604">
    <property type="entry name" value="TRANSCRIPTION COFACTOR VESTIGIAL-LIKE PROTEIN 4"/>
    <property type="match status" value="1"/>
</dbReference>
<accession>A0A6J2YUL5</accession>
<dbReference type="PANTHER" id="PTHR17604:SF7">
    <property type="entry name" value="TONDU-DOMAIN-CONTAINING GROWTH INHIBITOR, ISOFORM A"/>
    <property type="match status" value="1"/>
</dbReference>
<evidence type="ECO:0000313" key="2">
    <source>
        <dbReference type="Proteomes" id="UP000504635"/>
    </source>
</evidence>
<evidence type="ECO:0000256" key="1">
    <source>
        <dbReference type="SAM" id="MobiDB-lite"/>
    </source>
</evidence>
<feature type="region of interest" description="Disordered" evidence="1">
    <location>
        <begin position="44"/>
        <end position="100"/>
    </location>
</feature>
<evidence type="ECO:0000313" key="3">
    <source>
        <dbReference type="RefSeq" id="XP_030766974.1"/>
    </source>
</evidence>
<dbReference type="GO" id="GO:0045892">
    <property type="term" value="P:negative regulation of DNA-templated transcription"/>
    <property type="evidence" value="ECO:0007669"/>
    <property type="project" value="TreeGrafter"/>
</dbReference>
<dbReference type="InterPro" id="IPR006627">
    <property type="entry name" value="TDU_repeat"/>
</dbReference>
<name>A0A6J2YUL5_SITOR</name>
<feature type="compositionally biased region" description="Pro residues" evidence="1">
    <location>
        <begin position="212"/>
        <end position="221"/>
    </location>
</feature>
<gene>
    <name evidence="3" type="primary">LOC115890779</name>
</gene>
<dbReference type="SMART" id="SM00711">
    <property type="entry name" value="TDU"/>
    <property type="match status" value="2"/>
</dbReference>
<dbReference type="GeneID" id="115890779"/>
<organism evidence="2 3">
    <name type="scientific">Sitophilus oryzae</name>
    <name type="common">Rice weevil</name>
    <name type="synonym">Curculio oryzae</name>
    <dbReference type="NCBI Taxonomy" id="7048"/>
    <lineage>
        <taxon>Eukaryota</taxon>
        <taxon>Metazoa</taxon>
        <taxon>Ecdysozoa</taxon>
        <taxon>Arthropoda</taxon>
        <taxon>Hexapoda</taxon>
        <taxon>Insecta</taxon>
        <taxon>Pterygota</taxon>
        <taxon>Neoptera</taxon>
        <taxon>Endopterygota</taxon>
        <taxon>Coleoptera</taxon>
        <taxon>Polyphaga</taxon>
        <taxon>Cucujiformia</taxon>
        <taxon>Curculionidae</taxon>
        <taxon>Dryophthorinae</taxon>
        <taxon>Sitophilus</taxon>
    </lineage>
</organism>
<reference evidence="3" key="1">
    <citation type="submission" date="2025-08" db="UniProtKB">
        <authorList>
            <consortium name="RefSeq"/>
        </authorList>
    </citation>
    <scope>IDENTIFICATION</scope>
    <source>
        <tissue evidence="3">Gonads</tissue>
    </source>
</reference>